<evidence type="ECO:0000313" key="1">
    <source>
        <dbReference type="EMBL" id="AIQ14932.1"/>
    </source>
</evidence>
<dbReference type="STRING" id="44251.PDUR_25910"/>
<reference evidence="1 2" key="1">
    <citation type="submission" date="2014-08" db="EMBL/GenBank/DDBJ databases">
        <title>Comparative genomics of the Paenibacillus odorifer group.</title>
        <authorList>
            <person name="den Bakker H.C."/>
            <person name="Tsai Y.-C."/>
            <person name="Martin N."/>
            <person name="Korlach J."/>
            <person name="Wiedmann M."/>
        </authorList>
    </citation>
    <scope>NUCLEOTIDE SEQUENCE [LARGE SCALE GENOMIC DNA]</scope>
    <source>
        <strain evidence="1 2">DSM 1735</strain>
    </source>
</reference>
<evidence type="ECO:0000313" key="2">
    <source>
        <dbReference type="Proteomes" id="UP000029409"/>
    </source>
</evidence>
<name>A0A089HV42_PAEDU</name>
<organism evidence="1 2">
    <name type="scientific">Paenibacillus durus</name>
    <name type="common">Paenibacillus azotofixans</name>
    <dbReference type="NCBI Taxonomy" id="44251"/>
    <lineage>
        <taxon>Bacteria</taxon>
        <taxon>Bacillati</taxon>
        <taxon>Bacillota</taxon>
        <taxon>Bacilli</taxon>
        <taxon>Bacillales</taxon>
        <taxon>Paenibacillaceae</taxon>
        <taxon>Paenibacillus</taxon>
    </lineage>
</organism>
<dbReference type="AlphaFoldDB" id="A0A089HV42"/>
<dbReference type="Proteomes" id="UP000029409">
    <property type="component" value="Chromosome"/>
</dbReference>
<keyword evidence="2" id="KW-1185">Reference proteome</keyword>
<gene>
    <name evidence="1" type="ORF">PDUR_25910</name>
</gene>
<dbReference type="OrthoDB" id="286090at2"/>
<proteinExistence type="predicted"/>
<sequence>MNIKYSYRISKYNPLNRNDNGTYAVNEWTSLSDVGRTYSGRKFTIEEYLCVEDKYVKAIKIFMYHLNITELQVETLDKWNAELKSTRFHQHYNSTMKSVYSKIQESDIIQSPEIEQITRLILREDIWCKFKYSSDFYVHFGYDYYMYLGGTKDCSKAIEEITHSGLFVEPYESPYWDEE</sequence>
<protein>
    <submittedName>
        <fullName evidence="1">Uncharacterized protein</fullName>
    </submittedName>
</protein>
<dbReference type="RefSeq" id="WP_042208628.1">
    <property type="nucleotide sequence ID" value="NZ_CP009288.1"/>
</dbReference>
<accession>A0A089HV42</accession>
<dbReference type="EMBL" id="CP009288">
    <property type="protein sequence ID" value="AIQ14932.1"/>
    <property type="molecule type" value="Genomic_DNA"/>
</dbReference>
<dbReference type="KEGG" id="pdu:PDUR_25910"/>
<dbReference type="eggNOG" id="ENOG503344H">
    <property type="taxonomic scope" value="Bacteria"/>
</dbReference>